<evidence type="ECO:0000256" key="2">
    <source>
        <dbReference type="ARBA" id="ARBA00023180"/>
    </source>
</evidence>
<dbReference type="InterPro" id="IPR027417">
    <property type="entry name" value="P-loop_NTPase"/>
</dbReference>
<proteinExistence type="predicted"/>
<dbReference type="EMBL" id="CABPRU010000012">
    <property type="protein sequence ID" value="VVE39658.1"/>
    <property type="molecule type" value="Genomic_DNA"/>
</dbReference>
<evidence type="ECO:0000313" key="4">
    <source>
        <dbReference type="EMBL" id="VVE39658.1"/>
    </source>
</evidence>
<feature type="domain" description="Sulfotransferase" evidence="3">
    <location>
        <begin position="3"/>
        <end position="202"/>
    </location>
</feature>
<evidence type="ECO:0000313" key="5">
    <source>
        <dbReference type="Proteomes" id="UP000334380"/>
    </source>
</evidence>
<dbReference type="PANTHER" id="PTHR10605">
    <property type="entry name" value="HEPARAN SULFATE SULFOTRANSFERASE"/>
    <property type="match status" value="1"/>
</dbReference>
<keyword evidence="5" id="KW-1185">Reference proteome</keyword>
<organism evidence="4 5">
    <name type="scientific">Pandoraea terrigena</name>
    <dbReference type="NCBI Taxonomy" id="2508292"/>
    <lineage>
        <taxon>Bacteria</taxon>
        <taxon>Pseudomonadati</taxon>
        <taxon>Pseudomonadota</taxon>
        <taxon>Betaproteobacteria</taxon>
        <taxon>Burkholderiales</taxon>
        <taxon>Burkholderiaceae</taxon>
        <taxon>Pandoraea</taxon>
    </lineage>
</organism>
<dbReference type="RefSeq" id="WP_150614472.1">
    <property type="nucleotide sequence ID" value="NZ_CABPRU010000012.1"/>
</dbReference>
<dbReference type="GO" id="GO:0008146">
    <property type="term" value="F:sulfotransferase activity"/>
    <property type="evidence" value="ECO:0007669"/>
    <property type="project" value="InterPro"/>
</dbReference>
<reference evidence="4 5" key="1">
    <citation type="submission" date="2019-08" db="EMBL/GenBank/DDBJ databases">
        <authorList>
            <person name="Peeters C."/>
        </authorList>
    </citation>
    <scope>NUCLEOTIDE SEQUENCE [LARGE SCALE GENOMIC DNA]</scope>
    <source>
        <strain evidence="4 5">LMG 31013</strain>
    </source>
</reference>
<dbReference type="InterPro" id="IPR037359">
    <property type="entry name" value="NST/OST"/>
</dbReference>
<dbReference type="AlphaFoldDB" id="A0A5E4XUC3"/>
<dbReference type="Proteomes" id="UP000334380">
    <property type="component" value="Unassembled WGS sequence"/>
</dbReference>
<protein>
    <submittedName>
        <fullName evidence="4">Sulfotransferase</fullName>
    </submittedName>
</protein>
<evidence type="ECO:0000256" key="1">
    <source>
        <dbReference type="ARBA" id="ARBA00022679"/>
    </source>
</evidence>
<accession>A0A5E4XUC3</accession>
<dbReference type="SUPFAM" id="SSF52540">
    <property type="entry name" value="P-loop containing nucleoside triphosphate hydrolases"/>
    <property type="match status" value="1"/>
</dbReference>
<keyword evidence="2" id="KW-0325">Glycoprotein</keyword>
<evidence type="ECO:0000259" key="3">
    <source>
        <dbReference type="Pfam" id="PF00685"/>
    </source>
</evidence>
<dbReference type="Pfam" id="PF00685">
    <property type="entry name" value="Sulfotransfer_1"/>
    <property type="match status" value="1"/>
</dbReference>
<dbReference type="InterPro" id="IPR000863">
    <property type="entry name" value="Sulfotransferase_dom"/>
</dbReference>
<dbReference type="PANTHER" id="PTHR10605:SF56">
    <property type="entry name" value="BIFUNCTIONAL HEPARAN SULFATE N-DEACETYLASE_N-SULFOTRANSFERASE"/>
    <property type="match status" value="1"/>
</dbReference>
<dbReference type="OrthoDB" id="9815894at2"/>
<gene>
    <name evidence="4" type="ORF">PTE31013_04112</name>
</gene>
<sequence>MKNLFIVGAQRSGSTYLYQLLDEHPCVSMARPVRPEPKFFLNDELVLKGREYYEREYFTDCEARTVYFGEKSTSYIEKPDVAKKIKQFYPDARILMILRDPVLRAYSNYRFSVEHKIEDLSFAAALAAEPERLSGAKFSTSVSPFAYRRRGNYIDYIESYLEVFDAKQIRVVIFEEIVGNLQEVQLLYRWLELDDTVVPEALHRVFNSATVPKGNEGRAFRGLVADYQDSILRLEEFLQRDINVWREHHKKIQCNEEI</sequence>
<dbReference type="Gene3D" id="3.40.50.300">
    <property type="entry name" value="P-loop containing nucleotide triphosphate hydrolases"/>
    <property type="match status" value="1"/>
</dbReference>
<keyword evidence="1 4" id="KW-0808">Transferase</keyword>
<name>A0A5E4XUC3_9BURK</name>